<feature type="domain" description="Teneurin-like YD-shell" evidence="4">
    <location>
        <begin position="726"/>
        <end position="924"/>
    </location>
</feature>
<organism evidence="5 6">
    <name type="scientific">Tumebacillus lipolyticus</name>
    <dbReference type="NCBI Taxonomy" id="1280370"/>
    <lineage>
        <taxon>Bacteria</taxon>
        <taxon>Bacillati</taxon>
        <taxon>Bacillota</taxon>
        <taxon>Bacilli</taxon>
        <taxon>Bacillales</taxon>
        <taxon>Alicyclobacillaceae</taxon>
        <taxon>Tumebacillus</taxon>
    </lineage>
</organism>
<protein>
    <submittedName>
        <fullName evidence="5">RHS repeat-associated core domain-containing protein</fullName>
    </submittedName>
</protein>
<evidence type="ECO:0000313" key="6">
    <source>
        <dbReference type="Proteomes" id="UP001597343"/>
    </source>
</evidence>
<feature type="chain" id="PRO_5047423299" evidence="3">
    <location>
        <begin position="27"/>
        <end position="1750"/>
    </location>
</feature>
<dbReference type="NCBIfam" id="TIGR03696">
    <property type="entry name" value="Rhs_assc_core"/>
    <property type="match status" value="1"/>
</dbReference>
<dbReference type="RefSeq" id="WP_386045879.1">
    <property type="nucleotide sequence ID" value="NZ_JBHUIO010000005.1"/>
</dbReference>
<feature type="signal peptide" evidence="3">
    <location>
        <begin position="1"/>
        <end position="26"/>
    </location>
</feature>
<evidence type="ECO:0000256" key="2">
    <source>
        <dbReference type="SAM" id="MobiDB-lite"/>
    </source>
</evidence>
<dbReference type="EMBL" id="JBHUIO010000005">
    <property type="protein sequence ID" value="MFD2170166.1"/>
    <property type="molecule type" value="Genomic_DNA"/>
</dbReference>
<feature type="domain" description="Teneurin-like YD-shell" evidence="4">
    <location>
        <begin position="1273"/>
        <end position="1540"/>
    </location>
</feature>
<dbReference type="NCBIfam" id="TIGR01643">
    <property type="entry name" value="YD_repeat_2x"/>
    <property type="match status" value="5"/>
</dbReference>
<gene>
    <name evidence="5" type="ORF">ACFSOY_09170</name>
</gene>
<reference evidence="6" key="1">
    <citation type="journal article" date="2019" name="Int. J. Syst. Evol. Microbiol.">
        <title>The Global Catalogue of Microorganisms (GCM) 10K type strain sequencing project: providing services to taxonomists for standard genome sequencing and annotation.</title>
        <authorList>
            <consortium name="The Broad Institute Genomics Platform"/>
            <consortium name="The Broad Institute Genome Sequencing Center for Infectious Disease"/>
            <person name="Wu L."/>
            <person name="Ma J."/>
        </authorList>
    </citation>
    <scope>NUCLEOTIDE SEQUENCE [LARGE SCALE GENOMIC DNA]</scope>
    <source>
        <strain evidence="6">CGMCC 1.13574</strain>
    </source>
</reference>
<keyword evidence="6" id="KW-1185">Reference proteome</keyword>
<sequence length="1750" mass="196748">MKRKKGFLIYLLVLSLILTATTSAYAEVVDKKEHTSKTKEKPTESFARQHKVTKEFLQKEMNRGYTLNEIGAALQISKSEKKSYKDTIEKIKAEQKNDSQKKESTVISDPELERKSFEPKLEMALAGQPSSPQPPELGEQINEAPYTVPLGNDNISTLSGGLTLNSTDMVLTGRNGFNFALERSYSSQEAQLYDTDVGSTNVNEYGYRVAFDVKTQREALGYKLTWTEISDIQEDRDGNGTADYTAGIVVSSTNKTGTTTYYTNSEITTAISTQANAVRYGPWNTSGGLPYWRYIYTTVNNSVGRVSANTTRSIGSPTYSTLTSGIYSTYTEAQSASNTIKNNNGNIFSYSSWGGDSTYMSVREVTYFNDTTPEIQSVVIGSYTDYYNRTVKKYTETLYPIGTGWSWKIPSIETKNGKKYVHLADGGTYEISGISLKGYPWKNISYATDTSVVVNGVTSTSVVRNETSKTRQYFSSDGRLIKIVDANENYVQFIYSTSATYGKVLSRIENSLGNSINIAYSTQDVRISQGDRTVVYTKQVSSTANNKELLTSVTDVAGRRTTYDYAVKAAKFNLLGTTPNTSNPFALITGVTHPTGAKTNYQYELNVTKRFLAASAVTETYRLASAADQLLLSNGSIENKNIKTISYVGDMGSSFNTDMNFSVAIQNNGVISKFDQKKDYIDAATGSVYYNTKVTQTVGDEQRTVEKSYDETRRLPIPSTLISTTAKNGQVSDAVTIQKTYDEYGNLLTETDPLGTRKSYVYNTTTHLLTSVTEPVSPTSSLTSSFLHDAKGNVTQYRVTDQSNTVLREENYEYDGYGNRTSTRIKNGNDQTTEKTTYGTQYNSAFPTRRTILQNGSEIVVEEFEYDPLSGNLTKHIDANGNVTSFQYDKLDRLINQEHADLTQRTATYNDIQNYAEVTDELGHVTFTQWNQLGWKTEQGIISNGIREYKTKLGYDDYGNQIWTEDALGRRTTATYDTWNRVLETAHADQSKIKNLYDDVARIRKTIDEDGTTTQIHLDKLGREVREELVKSAETQVLKKNSYNYAGDLIRSEDGNGNASEYSYNSLRELTAVKDPEGKATQYLYDMRGNRIRTIYPDNKVEENKYDAINRLIEKKDAEGQIERYSYDGNGNLIQKTDRKGQVQTYSYNNRNLLIEKRSGGESVTYSYDPAGKRSQMTDSTGTTVYGYNELWQLSSVQTPDGKTIAYEYDVLGNREKMIDPFGQEINYVRDIRNRLESVTLQGESTPEVTYSYTPSGQLKSEAQRNGMLSEMNYGENKRLTTLTQKYHLGTVLNTYSYQYDVAGHQTQKTENFDTYHSGYDTNGRIKQNSQFNETYLYDSRGNRDSMTSEREQEVQAADYEYDVWNRLVKVTMESGKTVDYIYNGDGLLYERKENGKVTRYYYDEEQVIAEADVTEEGASLKTRYIRGNSLIAQSDSQGVMTYYLHNGHGDVTEIRGSTGALLNKYTYDIWGNPLSKTEKVSNPFRYSGEMWDETTELQYLRARWYDPKQGRFLTEDTLEGKLTEPLTQNLYAYSANNPISYVDPSGHAYTWALRSIAKTYIKGGFNSTEASLAVFFANGLTYFAPDLTDGYDKGEPAFNALFLSFHEIAQIHVAKKLYQVYGEIPVLEESISATVNGKKKRYEADVVLGSKVWEIKPSGGKQDPKVQLELYRKYGGYQLGSKLSPITNITVLDNIKMDITFPEAGVARYELYIQENGVRKILTTIGAAVTIGGFLLKLTPGGRRLGPAY</sequence>
<feature type="compositionally biased region" description="Basic and acidic residues" evidence="2">
    <location>
        <begin position="94"/>
        <end position="104"/>
    </location>
</feature>
<dbReference type="PANTHER" id="PTHR32305">
    <property type="match status" value="1"/>
</dbReference>
<evidence type="ECO:0000313" key="5">
    <source>
        <dbReference type="EMBL" id="MFD2170166.1"/>
    </source>
</evidence>
<comment type="caution">
    <text evidence="5">The sequence shown here is derived from an EMBL/GenBank/DDBJ whole genome shotgun (WGS) entry which is preliminary data.</text>
</comment>
<dbReference type="InterPro" id="IPR056823">
    <property type="entry name" value="TEN-like_YD-shell"/>
</dbReference>
<dbReference type="Gene3D" id="2.180.10.10">
    <property type="entry name" value="RHS repeat-associated core"/>
    <property type="match status" value="3"/>
</dbReference>
<dbReference type="Pfam" id="PF25023">
    <property type="entry name" value="TEN_YD-shell"/>
    <property type="match status" value="3"/>
</dbReference>
<evidence type="ECO:0000259" key="4">
    <source>
        <dbReference type="Pfam" id="PF25023"/>
    </source>
</evidence>
<dbReference type="Proteomes" id="UP001597343">
    <property type="component" value="Unassembled WGS sequence"/>
</dbReference>
<feature type="domain" description="Teneurin-like YD-shell" evidence="4">
    <location>
        <begin position="988"/>
        <end position="1183"/>
    </location>
</feature>
<feature type="region of interest" description="Disordered" evidence="2">
    <location>
        <begin position="94"/>
        <end position="113"/>
    </location>
</feature>
<keyword evidence="3" id="KW-0732">Signal</keyword>
<dbReference type="PANTHER" id="PTHR32305:SF15">
    <property type="entry name" value="PROTEIN RHSA-RELATED"/>
    <property type="match status" value="1"/>
</dbReference>
<proteinExistence type="predicted"/>
<name>A0ABW4ZX15_9BACL</name>
<evidence type="ECO:0000256" key="1">
    <source>
        <dbReference type="ARBA" id="ARBA00022737"/>
    </source>
</evidence>
<dbReference type="InterPro" id="IPR022385">
    <property type="entry name" value="Rhs_assc_core"/>
</dbReference>
<accession>A0ABW4ZX15</accession>
<evidence type="ECO:0000256" key="3">
    <source>
        <dbReference type="SAM" id="SignalP"/>
    </source>
</evidence>
<dbReference type="InterPro" id="IPR050708">
    <property type="entry name" value="T6SS_VgrG/RHS"/>
</dbReference>
<dbReference type="InterPro" id="IPR006530">
    <property type="entry name" value="YD"/>
</dbReference>
<keyword evidence="1" id="KW-0677">Repeat</keyword>